<feature type="transmembrane region" description="Helical" evidence="1">
    <location>
        <begin position="90"/>
        <end position="111"/>
    </location>
</feature>
<proteinExistence type="predicted"/>
<dbReference type="EMBL" id="JACNFK010000034">
    <property type="protein sequence ID" value="MBC8520137.1"/>
    <property type="molecule type" value="Genomic_DNA"/>
</dbReference>
<comment type="caution">
    <text evidence="2">The sequence shown here is derived from an EMBL/GenBank/DDBJ whole genome shotgun (WGS) entry which is preliminary data.</text>
</comment>
<evidence type="ECO:0000313" key="3">
    <source>
        <dbReference type="Proteomes" id="UP000654401"/>
    </source>
</evidence>
<dbReference type="AlphaFoldDB" id="A0A8J6P948"/>
<gene>
    <name evidence="2" type="ORF">H8D24_07005</name>
</gene>
<feature type="transmembrane region" description="Helical" evidence="1">
    <location>
        <begin position="20"/>
        <end position="37"/>
    </location>
</feature>
<keyword evidence="1" id="KW-0812">Transmembrane</keyword>
<sequence length="273" mass="30334">MLSNTPIQSLVDAGITYASMQTYVMVMVALVIVMTVLDMMHKKSAQYFFEKAAKEKQNATKTAPAASILVKTIVTDVALSGEFCNQTRRLVHLLTMYGFISFNVATAMMIFGDNAADSTLNLFWHLGAISLFVGSWWFWFVFKVDVAAEGNTWTNIEIRRDMFSLSLMATSTTALVWSLTGGGTGVWFILVILSTASLFGGVYWSKFSHMFFKPAAAYNKRTVHADGSNENLPEIPDLASAELHARFPDIPEYMGKNPGYMGLGIKNEEPKHY</sequence>
<feature type="transmembrane region" description="Helical" evidence="1">
    <location>
        <begin position="162"/>
        <end position="180"/>
    </location>
</feature>
<feature type="transmembrane region" description="Helical" evidence="1">
    <location>
        <begin position="123"/>
        <end position="142"/>
    </location>
</feature>
<feature type="transmembrane region" description="Helical" evidence="1">
    <location>
        <begin position="186"/>
        <end position="204"/>
    </location>
</feature>
<keyword evidence="1" id="KW-1133">Transmembrane helix</keyword>
<name>A0A8J6P948_9GAMM</name>
<evidence type="ECO:0000313" key="2">
    <source>
        <dbReference type="EMBL" id="MBC8520137.1"/>
    </source>
</evidence>
<accession>A0A8J6P948</accession>
<dbReference type="Proteomes" id="UP000654401">
    <property type="component" value="Unassembled WGS sequence"/>
</dbReference>
<reference evidence="2 3" key="1">
    <citation type="submission" date="2020-08" db="EMBL/GenBank/DDBJ databases">
        <title>Bridging the membrane lipid divide: bacteria of the FCB group superphylum have the potential to synthesize archaeal ether lipids.</title>
        <authorList>
            <person name="Villanueva L."/>
            <person name="Von Meijenfeldt F.A.B."/>
            <person name="Westbye A.B."/>
            <person name="Yadav S."/>
            <person name="Hopmans E.C."/>
            <person name="Dutilh B.E."/>
            <person name="Sinninghe Damste J.S."/>
        </authorList>
    </citation>
    <scope>NUCLEOTIDE SEQUENCE [LARGE SCALE GENOMIC DNA]</scope>
    <source>
        <strain evidence="2">NIOZ-UU100</strain>
    </source>
</reference>
<keyword evidence="1" id="KW-0472">Membrane</keyword>
<organism evidence="2 3">
    <name type="scientific">Candidatus Thiopontia autotrophica</name>
    <dbReference type="NCBI Taxonomy" id="2841688"/>
    <lineage>
        <taxon>Bacteria</taxon>
        <taxon>Pseudomonadati</taxon>
        <taxon>Pseudomonadota</taxon>
        <taxon>Gammaproteobacteria</taxon>
        <taxon>Candidatus Thiopontia</taxon>
    </lineage>
</organism>
<evidence type="ECO:0000256" key="1">
    <source>
        <dbReference type="SAM" id="Phobius"/>
    </source>
</evidence>
<protein>
    <submittedName>
        <fullName evidence="2">Adenylylsulfate reductase</fullName>
    </submittedName>
</protein>